<accession>A0A0J1HU98</accession>
<evidence type="ECO:0008006" key="4">
    <source>
        <dbReference type="Google" id="ProtNLM"/>
    </source>
</evidence>
<dbReference type="EMBL" id="LDPG01000012">
    <property type="protein sequence ID" value="KLV17311.1"/>
    <property type="molecule type" value="Genomic_DNA"/>
</dbReference>
<dbReference type="Pfam" id="PF19409">
    <property type="entry name" value="Thiopep_pre"/>
    <property type="match status" value="1"/>
</dbReference>
<feature type="region of interest" description="Disordered" evidence="1">
    <location>
        <begin position="59"/>
        <end position="82"/>
    </location>
</feature>
<protein>
    <recommendedName>
        <fullName evidence="4">Thiazolylpeptide-type bacteriocin</fullName>
    </recommendedName>
</protein>
<comment type="caution">
    <text evidence="2">The sequence shown here is derived from an EMBL/GenBank/DDBJ whole genome shotgun (WGS) entry which is preliminary data.</text>
</comment>
<proteinExistence type="predicted"/>
<reference evidence="2 3" key="1">
    <citation type="submission" date="2015-05" db="EMBL/GenBank/DDBJ databases">
        <title>Whole genome sequence and identification of bacterial endophytes from Costus igneus.</title>
        <authorList>
            <person name="Lee Y.P."/>
            <person name="Gan H.M."/>
            <person name="Eng W."/>
            <person name="Wheatley M.S."/>
            <person name="Caraballo A."/>
            <person name="Polter S."/>
            <person name="Savka M.A."/>
            <person name="Hudson A.O."/>
        </authorList>
    </citation>
    <scope>NUCLEOTIDE SEQUENCE [LARGE SCALE GENOMIC DNA]</scope>
    <source>
        <strain evidence="2 3">RIT375</strain>
    </source>
</reference>
<evidence type="ECO:0000256" key="1">
    <source>
        <dbReference type="SAM" id="MobiDB-lite"/>
    </source>
</evidence>
<sequence>MVKSIIKARESGEFYETKYLKGGEKMKEQKELKELKNEEFELDVEFLDLDEVSAIPETTASSGSRSCSASSTCGSSSCCGSC</sequence>
<evidence type="ECO:0000313" key="2">
    <source>
        <dbReference type="EMBL" id="KLV17311.1"/>
    </source>
</evidence>
<dbReference type="InterPro" id="IPR023895">
    <property type="entry name" value="Thiopep_bacteriocin_prcur"/>
</dbReference>
<dbReference type="NCBIfam" id="NF033400">
    <property type="entry name" value="thiazolyl_B"/>
    <property type="match status" value="1"/>
</dbReference>
<gene>
    <name evidence="2" type="ORF">ABW01_17055</name>
</gene>
<dbReference type="Proteomes" id="UP000035904">
    <property type="component" value="Unassembled WGS sequence"/>
</dbReference>
<dbReference type="NCBIfam" id="TIGR03892">
    <property type="entry name" value="thiopep_precurs"/>
    <property type="match status" value="1"/>
</dbReference>
<evidence type="ECO:0000313" key="3">
    <source>
        <dbReference type="Proteomes" id="UP000035904"/>
    </source>
</evidence>
<dbReference type="PATRIC" id="fig|1392.242.peg.1292"/>
<name>A0A0J1HU98_BACAN</name>
<dbReference type="AlphaFoldDB" id="A0A0J1HU98"/>
<organism evidence="2 3">
    <name type="scientific">Bacillus anthracis</name>
    <name type="common">anthrax bacterium</name>
    <dbReference type="NCBI Taxonomy" id="1392"/>
    <lineage>
        <taxon>Bacteria</taxon>
        <taxon>Bacillati</taxon>
        <taxon>Bacillota</taxon>
        <taxon>Bacilli</taxon>
        <taxon>Bacillales</taxon>
        <taxon>Bacillaceae</taxon>
        <taxon>Bacillus</taxon>
        <taxon>Bacillus cereus group</taxon>
    </lineage>
</organism>